<name>A0A0K2URM6_LEPSM</name>
<organism evidence="1">
    <name type="scientific">Lepeophtheirus salmonis</name>
    <name type="common">Salmon louse</name>
    <name type="synonym">Caligus salmonis</name>
    <dbReference type="NCBI Taxonomy" id="72036"/>
    <lineage>
        <taxon>Eukaryota</taxon>
        <taxon>Metazoa</taxon>
        <taxon>Ecdysozoa</taxon>
        <taxon>Arthropoda</taxon>
        <taxon>Crustacea</taxon>
        <taxon>Multicrustacea</taxon>
        <taxon>Hexanauplia</taxon>
        <taxon>Copepoda</taxon>
        <taxon>Siphonostomatoida</taxon>
        <taxon>Caligidae</taxon>
        <taxon>Lepeophtheirus</taxon>
    </lineage>
</organism>
<proteinExistence type="predicted"/>
<evidence type="ECO:0000313" key="1">
    <source>
        <dbReference type="EMBL" id="CDW40527.1"/>
    </source>
</evidence>
<accession>A0A0K2URM6</accession>
<reference evidence="1" key="1">
    <citation type="submission" date="2014-05" db="EMBL/GenBank/DDBJ databases">
        <authorList>
            <person name="Chronopoulou M."/>
        </authorList>
    </citation>
    <scope>NUCLEOTIDE SEQUENCE</scope>
    <source>
        <tissue evidence="1">Whole organism</tissue>
    </source>
</reference>
<dbReference type="EMBL" id="HACA01023166">
    <property type="protein sequence ID" value="CDW40527.1"/>
    <property type="molecule type" value="Transcribed_RNA"/>
</dbReference>
<dbReference type="AlphaFoldDB" id="A0A0K2URM6"/>
<dbReference type="OrthoDB" id="6368480at2759"/>
<protein>
    <submittedName>
        <fullName evidence="1">Uncharacterized protein</fullName>
    </submittedName>
</protein>
<sequence length="130" mass="15094">MGMAIQKAIGRSLGRIGRPFLSQREEELRLLLCQQLLYDLKHNSNRMIFFFDEKNFTVDSVYSKENVRVVCFGKADNSIMTVSKTKYPAFWMILGALVSTREKMPPFRFPVGYRLPTTHYLIVLKENVVP</sequence>